<dbReference type="InterPro" id="IPR036388">
    <property type="entry name" value="WH-like_DNA-bd_sf"/>
</dbReference>
<dbReference type="RefSeq" id="WP_176515194.1">
    <property type="nucleotide sequence ID" value="NZ_CP060529.1"/>
</dbReference>
<dbReference type="InterPro" id="IPR036390">
    <property type="entry name" value="WH_DNA-bd_sf"/>
</dbReference>
<comment type="caution">
    <text evidence="5">The sequence shown here is derived from an EMBL/GenBank/DDBJ whole genome shotgun (WGS) entry which is preliminary data.</text>
</comment>
<dbReference type="PROSITE" id="PS51118">
    <property type="entry name" value="HTH_HXLR"/>
    <property type="match status" value="1"/>
</dbReference>
<gene>
    <name evidence="5" type="ORF">H4C47_04620</name>
</gene>
<organism evidence="5 6">
    <name type="scientific">Pseudomonas putida</name>
    <name type="common">Arthrobacter siderocapsulatus</name>
    <dbReference type="NCBI Taxonomy" id="303"/>
    <lineage>
        <taxon>Bacteria</taxon>
        <taxon>Pseudomonadati</taxon>
        <taxon>Pseudomonadota</taxon>
        <taxon>Gammaproteobacteria</taxon>
        <taxon>Pseudomonadales</taxon>
        <taxon>Pseudomonadaceae</taxon>
        <taxon>Pseudomonas</taxon>
    </lineage>
</organism>
<keyword evidence="1" id="KW-0805">Transcription regulation</keyword>
<keyword evidence="3" id="KW-0804">Transcription</keyword>
<dbReference type="Gene3D" id="1.10.10.10">
    <property type="entry name" value="Winged helix-like DNA-binding domain superfamily/Winged helix DNA-binding domain"/>
    <property type="match status" value="1"/>
</dbReference>
<keyword evidence="2" id="KW-0238">DNA-binding</keyword>
<evidence type="ECO:0000256" key="3">
    <source>
        <dbReference type="ARBA" id="ARBA00023163"/>
    </source>
</evidence>
<name>A0A7W2KYP1_PSEPU</name>
<evidence type="ECO:0000256" key="2">
    <source>
        <dbReference type="ARBA" id="ARBA00023125"/>
    </source>
</evidence>
<dbReference type="InterPro" id="IPR002577">
    <property type="entry name" value="HTH_HxlR"/>
</dbReference>
<dbReference type="Proteomes" id="UP000553948">
    <property type="component" value="Unassembled WGS sequence"/>
</dbReference>
<evidence type="ECO:0000259" key="4">
    <source>
        <dbReference type="PROSITE" id="PS51118"/>
    </source>
</evidence>
<sequence>MRTQEDRPATVCPVARSVDIVGDKWTILVLRELYMGTARFEEMQIHTGATPQMLTSRLKALEADGLVERRPYNAKPLRHEYHLTQKGWDFYPVIYALRAWGETWCKQEDEGLAVHFVHRACGHDVGVASVCPHCAVPVQRADLEASISSRFAKERAARYEAFKRKENVRLKGG</sequence>
<accession>A0A7W2KYP1</accession>
<feature type="domain" description="HTH hxlR-type" evidence="4">
    <location>
        <begin position="12"/>
        <end position="109"/>
    </location>
</feature>
<dbReference type="GO" id="GO:0003677">
    <property type="term" value="F:DNA binding"/>
    <property type="evidence" value="ECO:0007669"/>
    <property type="project" value="UniProtKB-KW"/>
</dbReference>
<dbReference type="Pfam" id="PF01638">
    <property type="entry name" value="HxlR"/>
    <property type="match status" value="1"/>
</dbReference>
<reference evidence="5 6" key="1">
    <citation type="submission" date="2020-07" db="EMBL/GenBank/DDBJ databases">
        <title>Diversity of carbapenemase encoding genes among Pseudomonas putida group clinical isolates in a tertiary Brazilian hospital.</title>
        <authorList>
            <person name="Alberto-Lei F."/>
            <person name="Nodari C.S."/>
            <person name="Streling A.P."/>
            <person name="Paulino J.T."/>
            <person name="Bessa-Neto F.O."/>
            <person name="Cayo R."/>
            <person name="Gales A.C."/>
        </authorList>
    </citation>
    <scope>NUCLEOTIDE SEQUENCE [LARGE SCALE GENOMIC DNA]</scope>
    <source>
        <strain evidence="5 6">12464</strain>
    </source>
</reference>
<proteinExistence type="predicted"/>
<protein>
    <submittedName>
        <fullName evidence="5">Helix-turn-helix transcriptional regulator</fullName>
    </submittedName>
</protein>
<dbReference type="SUPFAM" id="SSF46785">
    <property type="entry name" value="Winged helix' DNA-binding domain"/>
    <property type="match status" value="1"/>
</dbReference>
<dbReference type="AlphaFoldDB" id="A0A7W2KYP1"/>
<dbReference type="PANTHER" id="PTHR33204:SF18">
    <property type="entry name" value="TRANSCRIPTIONAL REGULATORY PROTEIN"/>
    <property type="match status" value="1"/>
</dbReference>
<dbReference type="PANTHER" id="PTHR33204">
    <property type="entry name" value="TRANSCRIPTIONAL REGULATOR, MARR FAMILY"/>
    <property type="match status" value="1"/>
</dbReference>
<evidence type="ECO:0000313" key="6">
    <source>
        <dbReference type="Proteomes" id="UP000553948"/>
    </source>
</evidence>
<evidence type="ECO:0000313" key="5">
    <source>
        <dbReference type="EMBL" id="MBA6115011.1"/>
    </source>
</evidence>
<evidence type="ECO:0000256" key="1">
    <source>
        <dbReference type="ARBA" id="ARBA00023015"/>
    </source>
</evidence>
<dbReference type="EMBL" id="JACGDG010000003">
    <property type="protein sequence ID" value="MBA6115011.1"/>
    <property type="molecule type" value="Genomic_DNA"/>
</dbReference>